<dbReference type="CDD" id="cd02440">
    <property type="entry name" value="AdoMet_MTases"/>
    <property type="match status" value="1"/>
</dbReference>
<dbReference type="PANTHER" id="PTHR43591:SF24">
    <property type="entry name" value="2-METHOXY-6-POLYPRENYL-1,4-BENZOQUINOL METHYLASE, MITOCHONDRIAL"/>
    <property type="match status" value="1"/>
</dbReference>
<evidence type="ECO:0000313" key="3">
    <source>
        <dbReference type="Proteomes" id="UP000193560"/>
    </source>
</evidence>
<proteinExistence type="predicted"/>
<organism evidence="2 3">
    <name type="scientific">Absidia repens</name>
    <dbReference type="NCBI Taxonomy" id="90262"/>
    <lineage>
        <taxon>Eukaryota</taxon>
        <taxon>Fungi</taxon>
        <taxon>Fungi incertae sedis</taxon>
        <taxon>Mucoromycota</taxon>
        <taxon>Mucoromycotina</taxon>
        <taxon>Mucoromycetes</taxon>
        <taxon>Mucorales</taxon>
        <taxon>Cunninghamellaceae</taxon>
        <taxon>Absidia</taxon>
    </lineage>
</organism>
<dbReference type="InterPro" id="IPR041698">
    <property type="entry name" value="Methyltransf_25"/>
</dbReference>
<comment type="caution">
    <text evidence="2">The sequence shown here is derived from an EMBL/GenBank/DDBJ whole genome shotgun (WGS) entry which is preliminary data.</text>
</comment>
<keyword evidence="3" id="KW-1185">Reference proteome</keyword>
<sequence>MVTSSPSKIVFDSADIAFQLKNGRKLVDDMSVAYILPSDSTEVERLRLNHDLWKMVLEGLFKSPLHESLKKGITVLDVGCGPGFWTKDMAILYPNSKFIGIDMADVFVREDLPPNAEFHIVNAANGLPFHDESFDFVFQRFLVMGFPTDKYIQSIKEIKRVLKTDGAIEILELVNDYIDPSPALAKISSWIDKALSARNMDSYIGDKISTFLQDAGFQDIRDIKYNVPIGWGGVAGELYLSIQQLALPAVGVMVTQLTSVKDEEYEETTKEALAGAKVFKSTTRFRLIYAKK</sequence>
<dbReference type="STRING" id="90262.A0A1X2IFP0"/>
<dbReference type="GO" id="GO:0032259">
    <property type="term" value="P:methylation"/>
    <property type="evidence" value="ECO:0007669"/>
    <property type="project" value="UniProtKB-KW"/>
</dbReference>
<reference evidence="2 3" key="1">
    <citation type="submission" date="2016-07" db="EMBL/GenBank/DDBJ databases">
        <title>Pervasive Adenine N6-methylation of Active Genes in Fungi.</title>
        <authorList>
            <consortium name="DOE Joint Genome Institute"/>
            <person name="Mondo S.J."/>
            <person name="Dannebaum R.O."/>
            <person name="Kuo R.C."/>
            <person name="Labutti K."/>
            <person name="Haridas S."/>
            <person name="Kuo A."/>
            <person name="Salamov A."/>
            <person name="Ahrendt S.R."/>
            <person name="Lipzen A."/>
            <person name="Sullivan W."/>
            <person name="Andreopoulos W.B."/>
            <person name="Clum A."/>
            <person name="Lindquist E."/>
            <person name="Daum C."/>
            <person name="Ramamoorthy G.K."/>
            <person name="Gryganskyi A."/>
            <person name="Culley D."/>
            <person name="Magnuson J.K."/>
            <person name="James T.Y."/>
            <person name="O'Malley M.A."/>
            <person name="Stajich J.E."/>
            <person name="Spatafora J.W."/>
            <person name="Visel A."/>
            <person name="Grigoriev I.V."/>
        </authorList>
    </citation>
    <scope>NUCLEOTIDE SEQUENCE [LARGE SCALE GENOMIC DNA]</scope>
    <source>
        <strain evidence="2 3">NRRL 1336</strain>
    </source>
</reference>
<dbReference type="SUPFAM" id="SSF53335">
    <property type="entry name" value="S-adenosyl-L-methionine-dependent methyltransferases"/>
    <property type="match status" value="1"/>
</dbReference>
<dbReference type="PANTHER" id="PTHR43591">
    <property type="entry name" value="METHYLTRANSFERASE"/>
    <property type="match status" value="1"/>
</dbReference>
<dbReference type="GO" id="GO:0008168">
    <property type="term" value="F:methyltransferase activity"/>
    <property type="evidence" value="ECO:0007669"/>
    <property type="project" value="UniProtKB-KW"/>
</dbReference>
<dbReference type="Proteomes" id="UP000193560">
    <property type="component" value="Unassembled WGS sequence"/>
</dbReference>
<dbReference type="EMBL" id="MCGE01000012">
    <property type="protein sequence ID" value="ORZ15652.1"/>
    <property type="molecule type" value="Genomic_DNA"/>
</dbReference>
<keyword evidence="2" id="KW-0808">Transferase</keyword>
<dbReference type="Pfam" id="PF13649">
    <property type="entry name" value="Methyltransf_25"/>
    <property type="match status" value="1"/>
</dbReference>
<dbReference type="InterPro" id="IPR029063">
    <property type="entry name" value="SAM-dependent_MTases_sf"/>
</dbReference>
<accession>A0A1X2IFP0</accession>
<evidence type="ECO:0000259" key="1">
    <source>
        <dbReference type="Pfam" id="PF13649"/>
    </source>
</evidence>
<name>A0A1X2IFP0_9FUNG</name>
<gene>
    <name evidence="2" type="ORF">BCR42DRAFT_415652</name>
</gene>
<keyword evidence="2" id="KW-0489">Methyltransferase</keyword>
<dbReference type="AlphaFoldDB" id="A0A1X2IFP0"/>
<feature type="domain" description="Methyltransferase" evidence="1">
    <location>
        <begin position="75"/>
        <end position="166"/>
    </location>
</feature>
<evidence type="ECO:0000313" key="2">
    <source>
        <dbReference type="EMBL" id="ORZ15652.1"/>
    </source>
</evidence>
<protein>
    <submittedName>
        <fullName evidence="2">S-adenosyl-L-methionine-dependent methyltransferase</fullName>
    </submittedName>
</protein>
<dbReference type="OrthoDB" id="2013972at2759"/>
<dbReference type="Gene3D" id="3.40.50.150">
    <property type="entry name" value="Vaccinia Virus protein VP39"/>
    <property type="match status" value="1"/>
</dbReference>